<keyword evidence="1" id="KW-0812">Transmembrane</keyword>
<keyword evidence="1" id="KW-1133">Transmembrane helix</keyword>
<name>A0A974S5Z1_9SPHN</name>
<feature type="transmembrane region" description="Helical" evidence="1">
    <location>
        <begin position="97"/>
        <end position="119"/>
    </location>
</feature>
<keyword evidence="1" id="KW-0472">Membrane</keyword>
<accession>A0A974S5Z1</accession>
<evidence type="ECO:0000256" key="1">
    <source>
        <dbReference type="SAM" id="Phobius"/>
    </source>
</evidence>
<proteinExistence type="predicted"/>
<evidence type="ECO:0000313" key="4">
    <source>
        <dbReference type="Proteomes" id="UP000595894"/>
    </source>
</evidence>
<evidence type="ECO:0000313" key="3">
    <source>
        <dbReference type="EMBL" id="QQV79167.1"/>
    </source>
</evidence>
<dbReference type="InterPro" id="IPR018764">
    <property type="entry name" value="RskA_C"/>
</dbReference>
<protein>
    <submittedName>
        <fullName evidence="3">Anti-sigma factor</fullName>
    </submittedName>
</protein>
<feature type="domain" description="Anti-sigma K factor RskA C-terminal" evidence="2">
    <location>
        <begin position="108"/>
        <end position="249"/>
    </location>
</feature>
<dbReference type="Pfam" id="PF10099">
    <property type="entry name" value="RskA_C"/>
    <property type="match status" value="1"/>
</dbReference>
<dbReference type="Proteomes" id="UP000595894">
    <property type="component" value="Chromosome"/>
</dbReference>
<dbReference type="GO" id="GO:0005886">
    <property type="term" value="C:plasma membrane"/>
    <property type="evidence" value="ECO:0007669"/>
    <property type="project" value="InterPro"/>
</dbReference>
<sequence length="258" mass="26315">MLPPVAGARESEGPDPDMAAAELALGLIEGDERAQALRRVLADPGFAQSVEAWRTRLAQLFDLWPEMTPSGGVFARIERSIDSPTAPALEPVRRTGLLWPGIAAIASLIAASLLLVVLLRPAPTAPDPRTTPSAPVIAALPAKMLVAAIFPDTTAVPDASSAPVTAVYDPTTGGLRLTEAALADAKQSAELWIIGADATPRSLGLLSGKGATTLTVNRAHRALLAAGATLAVSLEAVGGSPTGLPQGPVVAKGTLSQV</sequence>
<evidence type="ECO:0000259" key="2">
    <source>
        <dbReference type="Pfam" id="PF10099"/>
    </source>
</evidence>
<organism evidence="3 4">
    <name type="scientific">Sphingomonas aliaeris</name>
    <dbReference type="NCBI Taxonomy" id="2759526"/>
    <lineage>
        <taxon>Bacteria</taxon>
        <taxon>Pseudomonadati</taxon>
        <taxon>Pseudomonadota</taxon>
        <taxon>Alphaproteobacteria</taxon>
        <taxon>Sphingomonadales</taxon>
        <taxon>Sphingomonadaceae</taxon>
        <taxon>Sphingomonas</taxon>
    </lineage>
</organism>
<reference evidence="4" key="1">
    <citation type="submission" date="2020-09" db="EMBL/GenBank/DDBJ databases">
        <title>Sphingomonas sp., a new species isolated from pork steak.</title>
        <authorList>
            <person name="Heidler von Heilborn D."/>
        </authorList>
    </citation>
    <scope>NUCLEOTIDE SEQUENCE [LARGE SCALE GENOMIC DNA]</scope>
</reference>
<dbReference type="EMBL" id="CP061035">
    <property type="protein sequence ID" value="QQV79167.1"/>
    <property type="molecule type" value="Genomic_DNA"/>
</dbReference>
<dbReference type="AlphaFoldDB" id="A0A974S5Z1"/>
<keyword evidence="4" id="KW-1185">Reference proteome</keyword>
<dbReference type="KEGG" id="sari:H5J25_18140"/>
<gene>
    <name evidence="3" type="ORF">H5J25_18140</name>
</gene>